<dbReference type="CDD" id="cd06171">
    <property type="entry name" value="Sigma70_r4"/>
    <property type="match status" value="1"/>
</dbReference>
<evidence type="ECO:0000256" key="6">
    <source>
        <dbReference type="RuleBase" id="RU362124"/>
    </source>
</evidence>
<accession>A0A934KGG2</accession>
<dbReference type="SUPFAM" id="SSF88946">
    <property type="entry name" value="Sigma2 domain of RNA polymerase sigma factors"/>
    <property type="match status" value="1"/>
</dbReference>
<evidence type="ECO:0000256" key="5">
    <source>
        <dbReference type="ARBA" id="ARBA00023163"/>
    </source>
</evidence>
<gene>
    <name evidence="10" type="ORF">JF888_13945</name>
</gene>
<dbReference type="InterPro" id="IPR009042">
    <property type="entry name" value="RNA_pol_sigma70_r1_2"/>
</dbReference>
<evidence type="ECO:0000256" key="3">
    <source>
        <dbReference type="ARBA" id="ARBA00023082"/>
    </source>
</evidence>
<evidence type="ECO:0000313" key="11">
    <source>
        <dbReference type="Proteomes" id="UP000620075"/>
    </source>
</evidence>
<dbReference type="InterPro" id="IPR000943">
    <property type="entry name" value="RNA_pol_sigma70"/>
</dbReference>
<feature type="region of interest" description="Disordered" evidence="7">
    <location>
        <begin position="1"/>
        <end position="36"/>
    </location>
</feature>
<proteinExistence type="inferred from homology"/>
<dbReference type="InterPro" id="IPR007627">
    <property type="entry name" value="RNA_pol_sigma70_r2"/>
</dbReference>
<dbReference type="RefSeq" id="WP_338181641.1">
    <property type="nucleotide sequence ID" value="NZ_JAEKNQ010000056.1"/>
</dbReference>
<dbReference type="GO" id="GO:0003677">
    <property type="term" value="F:DNA binding"/>
    <property type="evidence" value="ECO:0007669"/>
    <property type="project" value="UniProtKB-KW"/>
</dbReference>
<keyword evidence="2 6" id="KW-0805">Transcription regulation</keyword>
<keyword evidence="4 6" id="KW-0238">DNA-binding</keyword>
<dbReference type="Pfam" id="PF04539">
    <property type="entry name" value="Sigma70_r3"/>
    <property type="match status" value="1"/>
</dbReference>
<dbReference type="InterPro" id="IPR014284">
    <property type="entry name" value="RNA_pol_sigma-70_dom"/>
</dbReference>
<evidence type="ECO:0000259" key="9">
    <source>
        <dbReference type="PROSITE" id="PS00716"/>
    </source>
</evidence>
<name>A0A934KGG2_9BACT</name>
<dbReference type="Proteomes" id="UP000620075">
    <property type="component" value="Unassembled WGS sequence"/>
</dbReference>
<dbReference type="GO" id="GO:0016987">
    <property type="term" value="F:sigma factor activity"/>
    <property type="evidence" value="ECO:0007669"/>
    <property type="project" value="UniProtKB-KW"/>
</dbReference>
<dbReference type="Pfam" id="PF04542">
    <property type="entry name" value="Sigma70_r2"/>
    <property type="match status" value="1"/>
</dbReference>
<dbReference type="Pfam" id="PF00140">
    <property type="entry name" value="Sigma70_r1_2"/>
    <property type="match status" value="1"/>
</dbReference>
<dbReference type="AlphaFoldDB" id="A0A934KGG2"/>
<feature type="domain" description="RNA polymerase sigma-70" evidence="9">
    <location>
        <begin position="274"/>
        <end position="300"/>
    </location>
</feature>
<evidence type="ECO:0000256" key="4">
    <source>
        <dbReference type="ARBA" id="ARBA00023125"/>
    </source>
</evidence>
<dbReference type="InterPro" id="IPR050239">
    <property type="entry name" value="Sigma-70_RNA_pol_init_factors"/>
</dbReference>
<dbReference type="SUPFAM" id="SSF88659">
    <property type="entry name" value="Sigma3 and sigma4 domains of RNA polymerase sigma factors"/>
    <property type="match status" value="2"/>
</dbReference>
<dbReference type="InterPro" id="IPR036388">
    <property type="entry name" value="WH-like_DNA-bd_sf"/>
</dbReference>
<keyword evidence="3 6" id="KW-0731">Sigma factor</keyword>
<dbReference type="PRINTS" id="PR00046">
    <property type="entry name" value="SIGMA70FCT"/>
</dbReference>
<protein>
    <recommendedName>
        <fullName evidence="6">RNA polymerase sigma factor</fullName>
    </recommendedName>
</protein>
<dbReference type="EMBL" id="JAEKNQ010000056">
    <property type="protein sequence ID" value="MBJ7604270.1"/>
    <property type="molecule type" value="Genomic_DNA"/>
</dbReference>
<keyword evidence="5 6" id="KW-0804">Transcription</keyword>
<evidence type="ECO:0000256" key="7">
    <source>
        <dbReference type="SAM" id="MobiDB-lite"/>
    </source>
</evidence>
<dbReference type="PANTHER" id="PTHR30603">
    <property type="entry name" value="RNA POLYMERASE SIGMA FACTOR RPO"/>
    <property type="match status" value="1"/>
</dbReference>
<dbReference type="PROSITE" id="PS00715">
    <property type="entry name" value="SIGMA70_1"/>
    <property type="match status" value="1"/>
</dbReference>
<evidence type="ECO:0000256" key="2">
    <source>
        <dbReference type="ARBA" id="ARBA00023015"/>
    </source>
</evidence>
<dbReference type="Gene3D" id="1.10.601.10">
    <property type="entry name" value="RNA Polymerase Primary Sigma Factor"/>
    <property type="match status" value="2"/>
</dbReference>
<dbReference type="FunFam" id="1.10.601.10:FF:000001">
    <property type="entry name" value="RNA polymerase sigma factor SigA"/>
    <property type="match status" value="1"/>
</dbReference>
<feature type="domain" description="RNA polymerase sigma-70" evidence="8">
    <location>
        <begin position="105"/>
        <end position="118"/>
    </location>
</feature>
<dbReference type="PROSITE" id="PS00716">
    <property type="entry name" value="SIGMA70_2"/>
    <property type="match status" value="1"/>
</dbReference>
<evidence type="ECO:0000259" key="8">
    <source>
        <dbReference type="PROSITE" id="PS00715"/>
    </source>
</evidence>
<organism evidence="10 11">
    <name type="scientific">Candidatus Dormiibacter inghamiae</name>
    <dbReference type="NCBI Taxonomy" id="3127013"/>
    <lineage>
        <taxon>Bacteria</taxon>
        <taxon>Bacillati</taxon>
        <taxon>Candidatus Dormiibacterota</taxon>
        <taxon>Candidatus Dormibacteria</taxon>
        <taxon>Candidatus Dormibacterales</taxon>
        <taxon>Candidatus Dormibacteraceae</taxon>
        <taxon>Candidatus Dormiibacter</taxon>
    </lineage>
</organism>
<dbReference type="InterPro" id="IPR013325">
    <property type="entry name" value="RNA_pol_sigma_r2"/>
</dbReference>
<dbReference type="PANTHER" id="PTHR30603:SF60">
    <property type="entry name" value="RNA POLYMERASE SIGMA FACTOR RPOD"/>
    <property type="match status" value="1"/>
</dbReference>
<sequence length="318" mass="35356">MAQINPETAAAELSREQLEGLTTSLDRAKQEPPEEVESAALDDAVRAYFQEIGRVKLLTASDEVELAKGIEAGSSECRQKMIQANLRLVVSVAKKYVGRGLPLLDLIQEGNLGLMRAVEKFDYRRGFKFSTYATWWIRQAIQRAVFDDARTIRIPTHNAELIGKLVRVQDRLRQELGRQPTSAELGLEMGLDPGKVEWLFEIAQEPVSLETPLGEEGETELGDLLADHRAESPAAAAAASARKGDIEAALESLMPRQRRVLQLRFGLGDDQPRTIEEVAKRMGVSREEVRRLERGALECLRESGRAELLRDHLAPPAA</sequence>
<comment type="caution">
    <text evidence="10">The sequence shown here is derived from an EMBL/GenBank/DDBJ whole genome shotgun (WGS) entry which is preliminary data.</text>
</comment>
<dbReference type="Pfam" id="PF04545">
    <property type="entry name" value="Sigma70_r4"/>
    <property type="match status" value="1"/>
</dbReference>
<dbReference type="InterPro" id="IPR007624">
    <property type="entry name" value="RNA_pol_sigma70_r3"/>
</dbReference>
<evidence type="ECO:0000313" key="10">
    <source>
        <dbReference type="EMBL" id="MBJ7604270.1"/>
    </source>
</evidence>
<evidence type="ECO:0000256" key="1">
    <source>
        <dbReference type="ARBA" id="ARBA00007788"/>
    </source>
</evidence>
<dbReference type="InterPro" id="IPR013324">
    <property type="entry name" value="RNA_pol_sigma_r3/r4-like"/>
</dbReference>
<dbReference type="NCBIfam" id="TIGR02937">
    <property type="entry name" value="sigma70-ECF"/>
    <property type="match status" value="1"/>
</dbReference>
<comment type="function">
    <text evidence="6">Sigma factors are initiation factors that promote the attachment of RNA polymerase to specific initiation sites and are then released.</text>
</comment>
<reference evidence="10 11" key="1">
    <citation type="submission" date="2020-10" db="EMBL/GenBank/DDBJ databases">
        <title>Ca. Dormibacterota MAGs.</title>
        <authorList>
            <person name="Montgomery K."/>
        </authorList>
    </citation>
    <scope>NUCLEOTIDE SEQUENCE [LARGE SCALE GENOMIC DNA]</scope>
    <source>
        <strain evidence="10">SC8811_S16_3</strain>
    </source>
</reference>
<dbReference type="InterPro" id="IPR007630">
    <property type="entry name" value="RNA_pol_sigma70_r4"/>
</dbReference>
<dbReference type="Gene3D" id="1.10.10.10">
    <property type="entry name" value="Winged helix-like DNA-binding domain superfamily/Winged helix DNA-binding domain"/>
    <property type="match status" value="2"/>
</dbReference>
<comment type="similarity">
    <text evidence="1 6">Belongs to the sigma-70 factor family.</text>
</comment>